<dbReference type="EMBL" id="JACHVC010000012">
    <property type="protein sequence ID" value="MBC2607029.1"/>
    <property type="molecule type" value="Genomic_DNA"/>
</dbReference>
<gene>
    <name evidence="2" type="ORF">H5P27_13325</name>
</gene>
<evidence type="ECO:0000313" key="2">
    <source>
        <dbReference type="EMBL" id="MBC2607029.1"/>
    </source>
</evidence>
<keyword evidence="3" id="KW-1185">Reference proteome</keyword>
<dbReference type="InterPro" id="IPR013976">
    <property type="entry name" value="HDOD"/>
</dbReference>
<accession>A0A7X1B7W2</accession>
<proteinExistence type="predicted"/>
<dbReference type="PROSITE" id="PS51833">
    <property type="entry name" value="HDOD"/>
    <property type="match status" value="1"/>
</dbReference>
<dbReference type="SUPFAM" id="SSF109604">
    <property type="entry name" value="HD-domain/PDEase-like"/>
    <property type="match status" value="1"/>
</dbReference>
<name>A0A7X1B7W2_9BACT</name>
<protein>
    <submittedName>
        <fullName evidence="2">HDOD domain-containing protein</fullName>
    </submittedName>
</protein>
<organism evidence="2 3">
    <name type="scientific">Pelagicoccus albus</name>
    <dbReference type="NCBI Taxonomy" id="415222"/>
    <lineage>
        <taxon>Bacteria</taxon>
        <taxon>Pseudomonadati</taxon>
        <taxon>Verrucomicrobiota</taxon>
        <taxon>Opitutia</taxon>
        <taxon>Puniceicoccales</taxon>
        <taxon>Pelagicoccaceae</taxon>
        <taxon>Pelagicoccus</taxon>
    </lineage>
</organism>
<dbReference type="AlphaFoldDB" id="A0A7X1B7W2"/>
<dbReference type="Gene3D" id="1.10.3210.10">
    <property type="entry name" value="Hypothetical protein af1432"/>
    <property type="match status" value="1"/>
</dbReference>
<dbReference type="InterPro" id="IPR052340">
    <property type="entry name" value="RNase_Y/CdgJ"/>
</dbReference>
<dbReference type="RefSeq" id="WP_185660893.1">
    <property type="nucleotide sequence ID" value="NZ_CAWPOO010000012.1"/>
</dbReference>
<evidence type="ECO:0000313" key="3">
    <source>
        <dbReference type="Proteomes" id="UP000526501"/>
    </source>
</evidence>
<dbReference type="Pfam" id="PF08668">
    <property type="entry name" value="HDOD"/>
    <property type="match status" value="1"/>
</dbReference>
<sequence>MATTPDEASFEETIKSVGDLHGNMAVLSKLDAILKDLNTDISEPEKLIQSDGAISGTIVQLANSPLYGFNDKSENIATALQKVGYNQALKLVGLALSKQVFMKDLESYGISADAYWRYSYFTAIFMERQAKNLGMDSDAAYLLGLLHSIGRVVVDQILHTRQVEVFWDRFIPEVEWELMMIGFTNQKAGAILLKLWDFPPELVDRVEKQDSGSKDFQIMLLDYGRKLAVHLVDPPRLRALCRDGAHSVRDKLRMSTTEMIKEVSEIEAYVEEVYSSLKDC</sequence>
<dbReference type="PANTHER" id="PTHR33525:SF4">
    <property type="entry name" value="CYCLIC DI-GMP PHOSPHODIESTERASE CDGJ"/>
    <property type="match status" value="1"/>
</dbReference>
<comment type="caution">
    <text evidence="2">The sequence shown here is derived from an EMBL/GenBank/DDBJ whole genome shotgun (WGS) entry which is preliminary data.</text>
</comment>
<dbReference type="PANTHER" id="PTHR33525">
    <property type="match status" value="1"/>
</dbReference>
<evidence type="ECO:0000259" key="1">
    <source>
        <dbReference type="PROSITE" id="PS51833"/>
    </source>
</evidence>
<feature type="domain" description="HDOD" evidence="1">
    <location>
        <begin position="20"/>
        <end position="212"/>
    </location>
</feature>
<dbReference type="Proteomes" id="UP000526501">
    <property type="component" value="Unassembled WGS sequence"/>
</dbReference>
<reference evidence="2 3" key="1">
    <citation type="submission" date="2020-07" db="EMBL/GenBank/DDBJ databases">
        <authorList>
            <person name="Feng X."/>
        </authorList>
    </citation>
    <scope>NUCLEOTIDE SEQUENCE [LARGE SCALE GENOMIC DNA]</scope>
    <source>
        <strain evidence="2 3">JCM23202</strain>
    </source>
</reference>